<keyword evidence="1" id="KW-0831">Ubiquinone biosynthesis</keyword>
<evidence type="ECO:0000313" key="2">
    <source>
        <dbReference type="EMBL" id="ATG74690.1"/>
    </source>
</evidence>
<reference evidence="3" key="1">
    <citation type="submission" date="2015-09" db="EMBL/GenBank/DDBJ databases">
        <authorList>
            <person name="Shao Z."/>
            <person name="Wang L."/>
        </authorList>
    </citation>
    <scope>NUCLEOTIDE SEQUENCE [LARGE SCALE GENOMIC DNA]</scope>
    <source>
        <strain evidence="3">F13-1</strain>
    </source>
</reference>
<feature type="binding site" evidence="1">
    <location>
        <position position="232"/>
    </location>
    <ligand>
        <name>[4Fe-4S] cluster</name>
        <dbReference type="ChEBI" id="CHEBI:49883"/>
    </ligand>
</feature>
<feature type="binding site" evidence="1">
    <location>
        <position position="193"/>
    </location>
    <ligand>
        <name>[4Fe-4S] cluster</name>
        <dbReference type="ChEBI" id="CHEBI:49883"/>
    </ligand>
</feature>
<evidence type="ECO:0000313" key="3">
    <source>
        <dbReference type="Proteomes" id="UP000217763"/>
    </source>
</evidence>
<dbReference type="RefSeq" id="WP_096779642.1">
    <property type="nucleotide sequence ID" value="NZ_CP012621.1"/>
</dbReference>
<organism evidence="2 3">
    <name type="scientific">Zobellella denitrificans</name>
    <dbReference type="NCBI Taxonomy" id="347534"/>
    <lineage>
        <taxon>Bacteria</taxon>
        <taxon>Pseudomonadati</taxon>
        <taxon>Pseudomonadota</taxon>
        <taxon>Gammaproteobacteria</taxon>
        <taxon>Aeromonadales</taxon>
        <taxon>Aeromonadaceae</taxon>
        <taxon>Zobellella</taxon>
    </lineage>
</organism>
<comment type="cofactor">
    <cofactor evidence="1">
        <name>[4Fe-4S] cluster</name>
        <dbReference type="ChEBI" id="CHEBI:49883"/>
    </cofactor>
</comment>
<protein>
    <recommendedName>
        <fullName evidence="1">Ubiquinone biosynthesis protein UbiU</fullName>
    </recommendedName>
</protein>
<dbReference type="GO" id="GO:0051539">
    <property type="term" value="F:4 iron, 4 sulfur cluster binding"/>
    <property type="evidence" value="ECO:0007669"/>
    <property type="project" value="UniProtKB-UniRule"/>
</dbReference>
<dbReference type="UniPathway" id="UPA00232"/>
<keyword evidence="3" id="KW-1185">Reference proteome</keyword>
<dbReference type="GO" id="GO:0008233">
    <property type="term" value="F:peptidase activity"/>
    <property type="evidence" value="ECO:0007669"/>
    <property type="project" value="UniProtKB-KW"/>
</dbReference>
<keyword evidence="1" id="KW-0411">Iron-sulfur</keyword>
<dbReference type="GO" id="GO:0006508">
    <property type="term" value="P:proteolysis"/>
    <property type="evidence" value="ECO:0007669"/>
    <property type="project" value="UniProtKB-KW"/>
</dbReference>
<dbReference type="PROSITE" id="PS01276">
    <property type="entry name" value="PEPTIDASE_U32"/>
    <property type="match status" value="1"/>
</dbReference>
<dbReference type="PANTHER" id="PTHR30217">
    <property type="entry name" value="PEPTIDASE U32 FAMILY"/>
    <property type="match status" value="1"/>
</dbReference>
<feature type="binding site" evidence="1">
    <location>
        <position position="169"/>
    </location>
    <ligand>
        <name>[4Fe-4S] cluster</name>
        <dbReference type="ChEBI" id="CHEBI:49883"/>
    </ligand>
</feature>
<keyword evidence="1" id="KW-0479">Metal-binding</keyword>
<dbReference type="EMBL" id="CP012621">
    <property type="protein sequence ID" value="ATG74690.1"/>
    <property type="molecule type" value="Genomic_DNA"/>
</dbReference>
<dbReference type="GO" id="GO:0006744">
    <property type="term" value="P:ubiquinone biosynthetic process"/>
    <property type="evidence" value="ECO:0007669"/>
    <property type="project" value="UniProtKB-UniRule"/>
</dbReference>
<accession>A0A291HRA1</accession>
<keyword evidence="1" id="KW-0408">Iron</keyword>
<dbReference type="InterPro" id="IPR001539">
    <property type="entry name" value="Peptidase_U32"/>
</dbReference>
<dbReference type="Proteomes" id="UP000217763">
    <property type="component" value="Chromosome"/>
</dbReference>
<dbReference type="InterPro" id="IPR043692">
    <property type="entry name" value="UbiU"/>
</dbReference>
<dbReference type="InterPro" id="IPR051454">
    <property type="entry name" value="RNA/ubiquinone_mod_enzymes"/>
</dbReference>
<dbReference type="PANTHER" id="PTHR30217:SF3">
    <property type="entry name" value="UBIQUINONE BIOSYNTHESIS PROTEIN UBIU"/>
    <property type="match status" value="1"/>
</dbReference>
<keyword evidence="2" id="KW-0378">Hydrolase</keyword>
<dbReference type="Pfam" id="PF01136">
    <property type="entry name" value="Peptidase_U32"/>
    <property type="match status" value="1"/>
</dbReference>
<sequence>MELLCPAGSLPALKAAVDQGADAVYIGFKDQTNARHFAGLNFTERGLREGVDYLRRHGRKLHVAINTFAHQGNEALWQGAVDQAVALGADALIIADTAILAYTARTYPQAELHLSVQASATNAAAIRFFRDNFKVRRVVLPRVLSIQQVRQIAKDTDAELEVFAFGSLCIMAEGRCYLSSYLTGESPNTVGACSPARFVRWEEQGEQLESRLNGVLIDRFAEGEQAGYPTLCKGRFEVDGKRFHTLEEPTSLNTLSLIPDLARLGVKSVKIEGRQRSPAYVAEVTRVWRQALDAYLATPEGYAVRPAWTQRLDGVSEGSQTTLGAYHRKWQ</sequence>
<dbReference type="HAMAP" id="MF_02232">
    <property type="entry name" value="UbiU"/>
    <property type="match status" value="1"/>
</dbReference>
<comment type="subunit">
    <text evidence="1">Forms a heterodimer with UbiV.</text>
</comment>
<keyword evidence="2" id="KW-0645">Protease</keyword>
<dbReference type="AlphaFoldDB" id="A0A291HRA1"/>
<evidence type="ECO:0000256" key="1">
    <source>
        <dbReference type="HAMAP-Rule" id="MF_02232"/>
    </source>
</evidence>
<comment type="similarity">
    <text evidence="1">Belongs to the peptidase U32 family. UbiU subfamily.</text>
</comment>
<name>A0A291HRA1_9GAMM</name>
<dbReference type="GO" id="GO:0046872">
    <property type="term" value="F:metal ion binding"/>
    <property type="evidence" value="ECO:0007669"/>
    <property type="project" value="UniProtKB-KW"/>
</dbReference>
<feature type="binding site" evidence="1">
    <location>
        <position position="176"/>
    </location>
    <ligand>
        <name>[4Fe-4S] cluster</name>
        <dbReference type="ChEBI" id="CHEBI:49883"/>
    </ligand>
</feature>
<comment type="pathway">
    <text evidence="1">Cofactor biosynthesis; ubiquinone biosynthesis.</text>
</comment>
<proteinExistence type="inferred from homology"/>
<keyword evidence="1" id="KW-0004">4Fe-4S</keyword>
<dbReference type="KEGG" id="zdf:AN401_13170"/>
<gene>
    <name evidence="1" type="primary">ubiU</name>
    <name evidence="2" type="ORF">AN401_13170</name>
</gene>
<comment type="function">
    <text evidence="1">Required for O(2)-independent ubiquinone (coenzyme Q) biosynthesis. Together with UbiV, is essential for the C6-hydroxylation reaction in the oxygen-independent ubiquinone biosynthesis pathway.</text>
</comment>